<dbReference type="STRING" id="37928.SAMN04489742_0860"/>
<dbReference type="InterPro" id="IPR012338">
    <property type="entry name" value="Beta-lactam/transpept-like"/>
</dbReference>
<feature type="binding site" evidence="7">
    <location>
        <position position="158"/>
    </location>
    <ligand>
        <name>substrate</name>
    </ligand>
</feature>
<dbReference type="OrthoDB" id="9788822at2"/>
<dbReference type="SUPFAM" id="SSF56601">
    <property type="entry name" value="beta-lactamase/transpeptidase-like"/>
    <property type="match status" value="1"/>
</dbReference>
<dbReference type="Gene3D" id="3.40.710.10">
    <property type="entry name" value="DD-peptidase/beta-lactamase superfamily"/>
    <property type="match status" value="1"/>
</dbReference>
<dbReference type="Gene3D" id="2.60.120.10">
    <property type="entry name" value="Jelly Rolls"/>
    <property type="match status" value="1"/>
</dbReference>
<comment type="similarity">
    <text evidence="1 7">Belongs to the glutaminase family.</text>
</comment>
<evidence type="ECO:0000256" key="7">
    <source>
        <dbReference type="HAMAP-Rule" id="MF_00313"/>
    </source>
</evidence>
<feature type="binding site" evidence="7">
    <location>
        <position position="165"/>
    </location>
    <ligand>
        <name>substrate</name>
    </ligand>
</feature>
<protein>
    <recommendedName>
        <fullName evidence="6 7">Glutaminase</fullName>
        <ecNumber evidence="3 7">3.5.1.2</ecNumber>
    </recommendedName>
</protein>
<dbReference type="AlphaFoldDB" id="A0A1H1AC74"/>
<dbReference type="GO" id="GO:0004359">
    <property type="term" value="F:glutaminase activity"/>
    <property type="evidence" value="ECO:0007669"/>
    <property type="project" value="UniProtKB-UniRule"/>
</dbReference>
<dbReference type="KEGG" id="acry:AC20117_13020"/>
<evidence type="ECO:0000313" key="11">
    <source>
        <dbReference type="Proteomes" id="UP000181917"/>
    </source>
</evidence>
<dbReference type="CDD" id="cd00038">
    <property type="entry name" value="CAP_ED"/>
    <property type="match status" value="1"/>
</dbReference>
<dbReference type="EMBL" id="FNKH01000002">
    <property type="protein sequence ID" value="SDQ37325.1"/>
    <property type="molecule type" value="Genomic_DNA"/>
</dbReference>
<evidence type="ECO:0000313" key="10">
    <source>
        <dbReference type="EMBL" id="SDQ37325.1"/>
    </source>
</evidence>
<dbReference type="SUPFAM" id="SSF52091">
    <property type="entry name" value="SpoIIaa-like"/>
    <property type="match status" value="1"/>
</dbReference>
<dbReference type="HAMAP" id="MF_00313">
    <property type="entry name" value="Glutaminase"/>
    <property type="match status" value="1"/>
</dbReference>
<dbReference type="Pfam" id="PF00027">
    <property type="entry name" value="cNMP_binding"/>
    <property type="match status" value="1"/>
</dbReference>
<evidence type="ECO:0000256" key="4">
    <source>
        <dbReference type="ARBA" id="ARBA00022801"/>
    </source>
</evidence>
<keyword evidence="11" id="KW-1185">Reference proteome</keyword>
<feature type="domain" description="STAS" evidence="9">
    <location>
        <begin position="347"/>
        <end position="422"/>
    </location>
</feature>
<dbReference type="EC" id="3.5.1.2" evidence="3 7"/>
<dbReference type="InterPro" id="IPR000595">
    <property type="entry name" value="cNMP-bd_dom"/>
</dbReference>
<reference evidence="10 11" key="1">
    <citation type="submission" date="2016-10" db="EMBL/GenBank/DDBJ databases">
        <authorList>
            <person name="de Groot N.N."/>
        </authorList>
    </citation>
    <scope>NUCLEOTIDE SEQUENCE [LARGE SCALE GENOMIC DNA]</scope>
    <source>
        <strain evidence="10 11">DSM 20117</strain>
    </source>
</reference>
<accession>A0A1H1AC74</accession>
<dbReference type="GO" id="GO:0006543">
    <property type="term" value="P:L-glutamine catabolic process"/>
    <property type="evidence" value="ECO:0007669"/>
    <property type="project" value="TreeGrafter"/>
</dbReference>
<dbReference type="SMART" id="SM00100">
    <property type="entry name" value="cNMP"/>
    <property type="match status" value="1"/>
</dbReference>
<feature type="binding site" evidence="7">
    <location>
        <position position="114"/>
    </location>
    <ligand>
        <name>substrate</name>
    </ligand>
</feature>
<dbReference type="InterPro" id="IPR015868">
    <property type="entry name" value="Glutaminase"/>
</dbReference>
<feature type="binding site" evidence="7">
    <location>
        <position position="259"/>
    </location>
    <ligand>
        <name>substrate</name>
    </ligand>
</feature>
<evidence type="ECO:0000256" key="3">
    <source>
        <dbReference type="ARBA" id="ARBA00012918"/>
    </source>
</evidence>
<gene>
    <name evidence="7" type="primary">glsA</name>
    <name evidence="10" type="ORF">SAMN04489742_0860</name>
</gene>
<evidence type="ECO:0000256" key="2">
    <source>
        <dbReference type="ARBA" id="ARBA00011881"/>
    </source>
</evidence>
<dbReference type="Pfam" id="PF04960">
    <property type="entry name" value="Glutaminase"/>
    <property type="match status" value="1"/>
</dbReference>
<evidence type="ECO:0000259" key="9">
    <source>
        <dbReference type="PROSITE" id="PS50801"/>
    </source>
</evidence>
<dbReference type="FunFam" id="3.40.710.10:FF:000005">
    <property type="entry name" value="Glutaminase"/>
    <property type="match status" value="1"/>
</dbReference>
<keyword evidence="7" id="KW-0007">Acetylation</keyword>
<comment type="caution">
    <text evidence="7">Lacks conserved residue(s) required for the propagation of feature annotation.</text>
</comment>
<evidence type="ECO:0000256" key="5">
    <source>
        <dbReference type="ARBA" id="ARBA00049534"/>
    </source>
</evidence>
<dbReference type="PROSITE" id="PS50801">
    <property type="entry name" value="STAS"/>
    <property type="match status" value="1"/>
</dbReference>
<dbReference type="PROSITE" id="PS50042">
    <property type="entry name" value="CNMP_BINDING_3"/>
    <property type="match status" value="1"/>
</dbReference>
<name>A0A1H1AC74_9MICC</name>
<proteinExistence type="inferred from homology"/>
<dbReference type="GO" id="GO:0006537">
    <property type="term" value="P:glutamate biosynthetic process"/>
    <property type="evidence" value="ECO:0007669"/>
    <property type="project" value="TreeGrafter"/>
</dbReference>
<dbReference type="RefSeq" id="WP_074699374.1">
    <property type="nucleotide sequence ID" value="NZ_CP018863.1"/>
</dbReference>
<evidence type="ECO:0000256" key="6">
    <source>
        <dbReference type="ARBA" id="ARBA00070405"/>
    </source>
</evidence>
<dbReference type="NCBIfam" id="TIGR03814">
    <property type="entry name" value="Gln_ase"/>
    <property type="match status" value="1"/>
</dbReference>
<comment type="subunit">
    <text evidence="2 7">Homotetramer.</text>
</comment>
<dbReference type="InterPro" id="IPR014710">
    <property type="entry name" value="RmlC-like_jellyroll"/>
</dbReference>
<dbReference type="InterPro" id="IPR018490">
    <property type="entry name" value="cNMP-bd_dom_sf"/>
</dbReference>
<dbReference type="SUPFAM" id="SSF51206">
    <property type="entry name" value="cAMP-binding domain-like"/>
    <property type="match status" value="1"/>
</dbReference>
<dbReference type="InterPro" id="IPR002645">
    <property type="entry name" value="STAS_dom"/>
</dbReference>
<dbReference type="Proteomes" id="UP000181917">
    <property type="component" value="Unassembled WGS sequence"/>
</dbReference>
<dbReference type="PANTHER" id="PTHR12544">
    <property type="entry name" value="GLUTAMINASE"/>
    <property type="match status" value="1"/>
</dbReference>
<evidence type="ECO:0000259" key="8">
    <source>
        <dbReference type="PROSITE" id="PS50042"/>
    </source>
</evidence>
<dbReference type="Gene3D" id="3.30.750.24">
    <property type="entry name" value="STAS domain"/>
    <property type="match status" value="1"/>
</dbReference>
<dbReference type="InterPro" id="IPR036513">
    <property type="entry name" value="STAS_dom_sf"/>
</dbReference>
<dbReference type="PANTHER" id="PTHR12544:SF29">
    <property type="entry name" value="GLUTAMINASE"/>
    <property type="match status" value="1"/>
</dbReference>
<sequence length="604" mass="65436">MESPIQVYLQRIHDELSGLKDGTADSILSSLSGADPDSFGICLATADGHIYEAGDTRQEFTIQSISKPFTYGLALADLGLETVDEKIDVEPSGEAYNEISLAEGSGRPANAMINAGAITSASLVKGRGGQTRFQRIHKTFSAFAGRELDFDDRVFANELKHGHRNRALAHLLRSFDIIEGDPELALEDHFRACAVKVNCRDLALMATALANNGCNPISGEQVLDIHSVERVLSVMTTCGMYDDTGSWISTVGMPAKSGVSGGVLAVLPGQIGLAVFSPPLDGHGTSVRGTAAARRISQDMELHFVRAARTGRSAIHSSYDISAAPSAVRRNDEAAEFLRKHGHRARVTELNGDLLFAGTESMVRELTTLDKDVELVILDVRRVDEAAGVALRLLSEVRAGFAREGRELALIDTHGTLTRAFEEADRKVPSFATRTAAVEWTENQLISKYGDELSLPGKVAATDSPALSPLSDEDANAVQAWMEPKNYDDGDLIRRRNQPFGGIYFIVSGRVSTSVPGPDGRRMTLTTLSAGMTFGELALGSGNRQETSIRAEGPVELMLLSPGSLYDLQAEDPRLAAELWKALTRDAYVREDQYLRETAVRFRD</sequence>
<keyword evidence="4 7" id="KW-0378">Hydrolase</keyword>
<feature type="binding site" evidence="7">
    <location>
        <position position="241"/>
    </location>
    <ligand>
        <name>substrate</name>
    </ligand>
</feature>
<feature type="domain" description="Cyclic nucleotide-binding" evidence="8">
    <location>
        <begin position="466"/>
        <end position="561"/>
    </location>
</feature>
<evidence type="ECO:0000256" key="1">
    <source>
        <dbReference type="ARBA" id="ARBA00011076"/>
    </source>
</evidence>
<comment type="catalytic activity">
    <reaction evidence="5 7">
        <text>L-glutamine + H2O = L-glutamate + NH4(+)</text>
        <dbReference type="Rhea" id="RHEA:15889"/>
        <dbReference type="ChEBI" id="CHEBI:15377"/>
        <dbReference type="ChEBI" id="CHEBI:28938"/>
        <dbReference type="ChEBI" id="CHEBI:29985"/>
        <dbReference type="ChEBI" id="CHEBI:58359"/>
        <dbReference type="EC" id="3.5.1.2"/>
    </reaction>
</comment>
<organism evidence="10 11">
    <name type="scientific">Crystallibacter crystallopoietes</name>
    <dbReference type="NCBI Taxonomy" id="37928"/>
    <lineage>
        <taxon>Bacteria</taxon>
        <taxon>Bacillati</taxon>
        <taxon>Actinomycetota</taxon>
        <taxon>Actinomycetes</taxon>
        <taxon>Micrococcales</taxon>
        <taxon>Micrococcaceae</taxon>
        <taxon>Crystallibacter</taxon>
    </lineage>
</organism>
<feature type="binding site" evidence="7">
    <location>
        <position position="64"/>
    </location>
    <ligand>
        <name>substrate</name>
    </ligand>
</feature>